<comment type="function">
    <text evidence="7">Low-potential electron donor to a number of redox enzymes.</text>
</comment>
<evidence type="ECO:0000313" key="9">
    <source>
        <dbReference type="EMBL" id="QHI71820.1"/>
    </source>
</evidence>
<evidence type="ECO:0000313" key="10">
    <source>
        <dbReference type="Proteomes" id="UP000463883"/>
    </source>
</evidence>
<dbReference type="Gene3D" id="3.40.50.360">
    <property type="match status" value="1"/>
</dbReference>
<keyword evidence="4 7" id="KW-0285">Flavoprotein</keyword>
<dbReference type="GO" id="GO:0010181">
    <property type="term" value="F:FMN binding"/>
    <property type="evidence" value="ECO:0007669"/>
    <property type="project" value="UniProtKB-UniRule"/>
</dbReference>
<dbReference type="EMBL" id="CP047591">
    <property type="protein sequence ID" value="QHI71820.1"/>
    <property type="molecule type" value="Genomic_DNA"/>
</dbReference>
<keyword evidence="10" id="KW-1185">Reference proteome</keyword>
<keyword evidence="3 7" id="KW-0813">Transport</keyword>
<name>A0A6P1MB16_9FIRM</name>
<feature type="domain" description="Flavodoxin-like" evidence="8">
    <location>
        <begin position="4"/>
        <end position="140"/>
    </location>
</feature>
<dbReference type="GO" id="GO:0009055">
    <property type="term" value="F:electron transfer activity"/>
    <property type="evidence" value="ECO:0007669"/>
    <property type="project" value="UniProtKB-UniRule"/>
</dbReference>
<evidence type="ECO:0000256" key="1">
    <source>
        <dbReference type="ARBA" id="ARBA00001917"/>
    </source>
</evidence>
<dbReference type="Proteomes" id="UP000463883">
    <property type="component" value="Chromosome"/>
</dbReference>
<evidence type="ECO:0000256" key="7">
    <source>
        <dbReference type="RuleBase" id="RU367037"/>
    </source>
</evidence>
<dbReference type="KEGG" id="amic:Ami3637_04930"/>
<dbReference type="Pfam" id="PF00258">
    <property type="entry name" value="Flavodoxin_1"/>
    <property type="match status" value="1"/>
</dbReference>
<evidence type="ECO:0000256" key="5">
    <source>
        <dbReference type="ARBA" id="ARBA00022643"/>
    </source>
</evidence>
<dbReference type="AlphaFoldDB" id="A0A6P1MB16"/>
<proteinExistence type="inferred from homology"/>
<dbReference type="InterPro" id="IPR001226">
    <property type="entry name" value="Flavodoxin_CS"/>
</dbReference>
<gene>
    <name evidence="9" type="ORF">Ami3637_04930</name>
</gene>
<keyword evidence="5 7" id="KW-0288">FMN</keyword>
<dbReference type="PANTHER" id="PTHR43717">
    <property type="entry name" value="ANAEROBIC NITRIC OXIDE REDUCTASE FLAVORUBREDOXIN"/>
    <property type="match status" value="1"/>
</dbReference>
<dbReference type="InterPro" id="IPR029039">
    <property type="entry name" value="Flavoprotein-like_sf"/>
</dbReference>
<dbReference type="RefSeq" id="WP_162361594.1">
    <property type="nucleotide sequence ID" value="NZ_CP047591.1"/>
</dbReference>
<sequence>MKKMAVVYWSGTGNTEKMAEAVYQGGKSAGAEVILFNVNNFAGDQTNGFDIIAFGCPSMGDEVLEETEFQPLYNNCKSKLAGKTVGLFGSYGWGDGEWMRNWEQDITEAGALLPQGYLIINETPDEEGLESCRNYGLNLAK</sequence>
<comment type="similarity">
    <text evidence="2 7">Belongs to the flavodoxin family.</text>
</comment>
<evidence type="ECO:0000256" key="3">
    <source>
        <dbReference type="ARBA" id="ARBA00022448"/>
    </source>
</evidence>
<evidence type="ECO:0000256" key="6">
    <source>
        <dbReference type="ARBA" id="ARBA00022982"/>
    </source>
</evidence>
<organism evidence="9 10">
    <name type="scientific">Aminipila terrae</name>
    <dbReference type="NCBI Taxonomy" id="2697030"/>
    <lineage>
        <taxon>Bacteria</taxon>
        <taxon>Bacillati</taxon>
        <taxon>Bacillota</taxon>
        <taxon>Clostridia</taxon>
        <taxon>Peptostreptococcales</taxon>
        <taxon>Anaerovoracaceae</taxon>
        <taxon>Aminipila</taxon>
    </lineage>
</organism>
<dbReference type="InterPro" id="IPR008254">
    <property type="entry name" value="Flavodoxin/NO_synth"/>
</dbReference>
<comment type="cofactor">
    <cofactor evidence="1 7">
        <name>FMN</name>
        <dbReference type="ChEBI" id="CHEBI:58210"/>
    </cofactor>
</comment>
<keyword evidence="6 7" id="KW-0249">Electron transport</keyword>
<dbReference type="NCBIfam" id="TIGR01753">
    <property type="entry name" value="flav_short"/>
    <property type="match status" value="1"/>
</dbReference>
<dbReference type="PROSITE" id="PS00201">
    <property type="entry name" value="FLAVODOXIN"/>
    <property type="match status" value="1"/>
</dbReference>
<evidence type="ECO:0000259" key="8">
    <source>
        <dbReference type="PROSITE" id="PS50902"/>
    </source>
</evidence>
<accession>A0A6P1MB16</accession>
<evidence type="ECO:0000256" key="4">
    <source>
        <dbReference type="ARBA" id="ARBA00022630"/>
    </source>
</evidence>
<evidence type="ECO:0000256" key="2">
    <source>
        <dbReference type="ARBA" id="ARBA00005267"/>
    </source>
</evidence>
<dbReference type="GO" id="GO:0016651">
    <property type="term" value="F:oxidoreductase activity, acting on NAD(P)H"/>
    <property type="evidence" value="ECO:0007669"/>
    <property type="project" value="UniProtKB-ARBA"/>
</dbReference>
<dbReference type="SUPFAM" id="SSF52218">
    <property type="entry name" value="Flavoproteins"/>
    <property type="match status" value="1"/>
</dbReference>
<dbReference type="PANTHER" id="PTHR43717:SF1">
    <property type="entry name" value="ANAEROBIC NITRIC OXIDE REDUCTASE FLAVORUBREDOXIN"/>
    <property type="match status" value="1"/>
</dbReference>
<dbReference type="PROSITE" id="PS50902">
    <property type="entry name" value="FLAVODOXIN_LIKE"/>
    <property type="match status" value="1"/>
</dbReference>
<dbReference type="InterPro" id="IPR010087">
    <property type="entry name" value="Flav_short"/>
</dbReference>
<reference evidence="9 10" key="1">
    <citation type="submission" date="2020-01" db="EMBL/GenBank/DDBJ databases">
        <title>Genomic analysis of Aminipila sp. CBA3637.</title>
        <authorList>
            <person name="Kim Y.B."/>
            <person name="Roh S.W."/>
        </authorList>
    </citation>
    <scope>NUCLEOTIDE SEQUENCE [LARGE SCALE GENOMIC DNA]</scope>
    <source>
        <strain evidence="9 10">CBA3637</strain>
    </source>
</reference>
<protein>
    <recommendedName>
        <fullName evidence="7">Flavodoxin</fullName>
    </recommendedName>
</protein>